<reference evidence="6" key="1">
    <citation type="submission" date="2022-12" db="EMBL/GenBank/DDBJ databases">
        <authorList>
            <person name="Uljanovas D."/>
        </authorList>
    </citation>
    <scope>NUCLEOTIDE SEQUENCE</scope>
    <source>
        <strain evidence="6">RCM69</strain>
    </source>
</reference>
<comment type="caution">
    <text evidence="6">The sequence shown here is derived from an EMBL/GenBank/DDBJ whole genome shotgun (WGS) entry which is preliminary data.</text>
</comment>
<keyword evidence="3" id="KW-0238">DNA-binding</keyword>
<keyword evidence="6" id="KW-0378">Hydrolase</keyword>
<dbReference type="Pfam" id="PF01420">
    <property type="entry name" value="Methylase_S"/>
    <property type="match status" value="2"/>
</dbReference>
<dbReference type="GO" id="GO:0009307">
    <property type="term" value="P:DNA restriction-modification system"/>
    <property type="evidence" value="ECO:0007669"/>
    <property type="project" value="UniProtKB-KW"/>
</dbReference>
<dbReference type="GO" id="GO:0016787">
    <property type="term" value="F:hydrolase activity"/>
    <property type="evidence" value="ECO:0007669"/>
    <property type="project" value="UniProtKB-KW"/>
</dbReference>
<dbReference type="EMBL" id="JAPZCX010000001">
    <property type="protein sequence ID" value="MDN5069473.1"/>
    <property type="molecule type" value="Genomic_DNA"/>
</dbReference>
<dbReference type="GO" id="GO:0004519">
    <property type="term" value="F:endonuclease activity"/>
    <property type="evidence" value="ECO:0007669"/>
    <property type="project" value="UniProtKB-KW"/>
</dbReference>
<dbReference type="EC" id="3.1.21.-" evidence="6"/>
<name>A0AAW7PUA9_9BACT</name>
<dbReference type="InterPro" id="IPR000055">
    <property type="entry name" value="Restrct_endonuc_typeI_TRD"/>
</dbReference>
<evidence type="ECO:0000313" key="6">
    <source>
        <dbReference type="EMBL" id="MDN5069473.1"/>
    </source>
</evidence>
<comment type="similarity">
    <text evidence="1">Belongs to the type-I restriction system S methylase family.</text>
</comment>
<keyword evidence="4" id="KW-0175">Coiled coil</keyword>
<dbReference type="PANTHER" id="PTHR30408:SF12">
    <property type="entry name" value="TYPE I RESTRICTION ENZYME MJAVIII SPECIFICITY SUBUNIT"/>
    <property type="match status" value="1"/>
</dbReference>
<dbReference type="PANTHER" id="PTHR30408">
    <property type="entry name" value="TYPE-1 RESTRICTION ENZYME ECOKI SPECIFICITY PROTEIN"/>
    <property type="match status" value="1"/>
</dbReference>
<dbReference type="Gene3D" id="1.10.287.1120">
    <property type="entry name" value="Bipartite methylase S protein"/>
    <property type="match status" value="1"/>
</dbReference>
<feature type="domain" description="Type I restriction modification DNA specificity" evidence="5">
    <location>
        <begin position="239"/>
        <end position="393"/>
    </location>
</feature>
<keyword evidence="6" id="KW-0540">Nuclease</keyword>
<proteinExistence type="inferred from homology"/>
<evidence type="ECO:0000256" key="1">
    <source>
        <dbReference type="ARBA" id="ARBA00010923"/>
    </source>
</evidence>
<organism evidence="6 7">
    <name type="scientific">Aliarcobacter butzleri</name>
    <dbReference type="NCBI Taxonomy" id="28197"/>
    <lineage>
        <taxon>Bacteria</taxon>
        <taxon>Pseudomonadati</taxon>
        <taxon>Campylobacterota</taxon>
        <taxon>Epsilonproteobacteria</taxon>
        <taxon>Campylobacterales</taxon>
        <taxon>Arcobacteraceae</taxon>
        <taxon>Aliarcobacter</taxon>
    </lineage>
</organism>
<dbReference type="Gene3D" id="3.90.220.20">
    <property type="entry name" value="DNA methylase specificity domains"/>
    <property type="match status" value="2"/>
</dbReference>
<dbReference type="InterPro" id="IPR052021">
    <property type="entry name" value="Type-I_RS_S_subunit"/>
</dbReference>
<feature type="coiled-coil region" evidence="4">
    <location>
        <begin position="188"/>
        <end position="215"/>
    </location>
</feature>
<evidence type="ECO:0000256" key="2">
    <source>
        <dbReference type="ARBA" id="ARBA00022747"/>
    </source>
</evidence>
<dbReference type="InterPro" id="IPR044946">
    <property type="entry name" value="Restrct_endonuc_typeI_TRD_sf"/>
</dbReference>
<evidence type="ECO:0000259" key="5">
    <source>
        <dbReference type="Pfam" id="PF01420"/>
    </source>
</evidence>
<dbReference type="Proteomes" id="UP001170288">
    <property type="component" value="Unassembled WGS sequence"/>
</dbReference>
<keyword evidence="6" id="KW-0255">Endonuclease</keyword>
<dbReference type="SUPFAM" id="SSF116734">
    <property type="entry name" value="DNA methylase specificity domain"/>
    <property type="match status" value="2"/>
</dbReference>
<evidence type="ECO:0000313" key="7">
    <source>
        <dbReference type="Proteomes" id="UP001170288"/>
    </source>
</evidence>
<protein>
    <submittedName>
        <fullName evidence="6">Restriction endonuclease subunit S</fullName>
        <ecNumber evidence="6">3.1.21.-</ecNumber>
    </submittedName>
</protein>
<feature type="domain" description="Type I restriction modification DNA specificity" evidence="5">
    <location>
        <begin position="23"/>
        <end position="196"/>
    </location>
</feature>
<sequence length="423" mass="48772">MKFVRYDSYKYSDVDWFDTIPKEWSVTHLKRLSKNITDGAHTSPDTSSNDYPFLSVVDLKDNKLDFENCLFTSKGDYEKLLRNGCKPKLNDVLFSKDGTIGETFVIQEDKEFVVGSSFIIISPNTKKINPSFLNYLLSSPIMKYQSRSNVKGIGLPRISIFNTSKMIITYPDKINEQIEISNYLDIKTQKIDSEISILEQKIEKYKELKQTLIAETVLIGLDKNVELKDSEIEWIGNIPKYWEVKRLKDFIKFTIGGEVIDVSYWNDGTELTYTAGKNPVLSTFNNFPDRKRTKQNDILIARNGDGFIHVPKLNSIFTNVVQLVRLSKKVDVKFIFYALENIKYHINKTSNGDFIASLNKDMWFNSFIITPKYEEQVEIANYLDKKTSKIDSIIEVIGKKIEVLKEFRKTLINDVVTGKVKVA</sequence>
<dbReference type="AlphaFoldDB" id="A0AAW7PUA9"/>
<dbReference type="RefSeq" id="WP_301371835.1">
    <property type="nucleotide sequence ID" value="NZ_JAPZCX010000001.1"/>
</dbReference>
<keyword evidence="2" id="KW-0680">Restriction system</keyword>
<reference evidence="6" key="2">
    <citation type="journal article" date="2023" name="Microorganisms">
        <title>Genomic Characterization of Arcobacter butzleri Strains Isolated from Various Sources in Lithuania.</title>
        <authorList>
            <person name="Uljanovas D."/>
            <person name="Golz G."/>
            <person name="Fleischmann S."/>
            <person name="Kudirkiene E."/>
            <person name="Kasetiene N."/>
            <person name="Grineviciene A."/>
            <person name="Tamuleviciene E."/>
            <person name="Aksomaitiene J."/>
            <person name="Alter T."/>
            <person name="Malakauskas M."/>
        </authorList>
    </citation>
    <scope>NUCLEOTIDE SEQUENCE</scope>
    <source>
        <strain evidence="6">RCM69</strain>
    </source>
</reference>
<evidence type="ECO:0000256" key="3">
    <source>
        <dbReference type="ARBA" id="ARBA00023125"/>
    </source>
</evidence>
<accession>A0AAW7PUA9</accession>
<dbReference type="GO" id="GO:0003677">
    <property type="term" value="F:DNA binding"/>
    <property type="evidence" value="ECO:0007669"/>
    <property type="project" value="UniProtKB-KW"/>
</dbReference>
<gene>
    <name evidence="6" type="ORF">O8C76_00340</name>
</gene>
<evidence type="ECO:0000256" key="4">
    <source>
        <dbReference type="SAM" id="Coils"/>
    </source>
</evidence>